<dbReference type="Proteomes" id="UP000274448">
    <property type="component" value="Segment"/>
</dbReference>
<dbReference type="KEGG" id="vg:9925371"/>
<dbReference type="Proteomes" id="UP000201519">
    <property type="component" value="Segment"/>
</dbReference>
<reference evidence="2 6" key="1">
    <citation type="journal article" date="2011" name="Proc. Natl. Acad. Sci. U.S.A.">
        <title>Mimivirus shows dramatic genome reduction after intraamoebal culture.</title>
        <authorList>
            <person name="Boyer M."/>
            <person name="Azza S."/>
            <person name="Barrassi L."/>
            <person name="Klose T."/>
            <person name="Campocasso A."/>
            <person name="Pagnier I."/>
            <person name="Fournous G."/>
            <person name="Borg A."/>
            <person name="Robert C."/>
            <person name="Zhang X."/>
            <person name="Desnues C."/>
            <person name="Henrissat B."/>
            <person name="Rossmann M.G."/>
            <person name="La Scola B."/>
            <person name="Raoult D."/>
        </authorList>
    </citation>
    <scope>NUCLEOTIDE SEQUENCE [LARGE SCALE GENOMIC DNA]</scope>
    <source>
        <strain evidence="2">M4</strain>
    </source>
</reference>
<dbReference type="EMBL" id="KM982403">
    <property type="protein sequence ID" value="AKI81395.1"/>
    <property type="molecule type" value="Genomic_DNA"/>
</dbReference>
<protein>
    <submittedName>
        <fullName evidence="2">Uncharacterized protein L717</fullName>
    </submittedName>
</protein>
<evidence type="ECO:0000313" key="3">
    <source>
        <dbReference type="EMBL" id="AKI79504.1"/>
    </source>
</evidence>
<evidence type="ECO:0000313" key="8">
    <source>
        <dbReference type="Proteomes" id="UP000274448"/>
    </source>
</evidence>
<reference evidence="7 8" key="3">
    <citation type="submission" date="2014-10" db="EMBL/GenBank/DDBJ databases">
        <title>Pan-genome analysis of Brazilian lineage A amoebal mimiviruses.</title>
        <authorList>
            <person name="Assis F.L."/>
            <person name="Abrahao J.S."/>
            <person name="Kroon E.G."/>
            <person name="Dornas F.P."/>
            <person name="Andrade K.R."/>
            <person name="Borato P.V.M."/>
            <person name="Pilotto M.R."/>
            <person name="Benamar S."/>
            <person name="LaScola B."/>
            <person name="Colson P."/>
        </authorList>
    </citation>
    <scope>NUCLEOTIDE SEQUENCE [LARGE SCALE GENOMIC DNA]</scope>
    <source>
        <strain evidence="4 8">Amazonia</strain>
        <strain evidence="3 7">Oyster</strain>
    </source>
</reference>
<accession>E3VZX6</accession>
<dbReference type="RefSeq" id="YP_003987246.1">
    <property type="nucleotide sequence ID" value="NC_014649.1"/>
</dbReference>
<proteinExistence type="predicted"/>
<dbReference type="EMBL" id="HQ336222">
    <property type="protein sequence ID" value="ADO18363.1"/>
    <property type="molecule type" value="Genomic_DNA"/>
</dbReference>
<evidence type="ECO:0000313" key="4">
    <source>
        <dbReference type="EMBL" id="AKI81395.1"/>
    </source>
</evidence>
<dbReference type="Proteomes" id="UP000240552">
    <property type="component" value="Segment"/>
</dbReference>
<organism evidence="1 5">
    <name type="scientific">Acanthamoeba polyphaga mimivirus</name>
    <name type="common">APMV</name>
    <dbReference type="NCBI Taxonomy" id="212035"/>
    <lineage>
        <taxon>Viruses</taxon>
        <taxon>Varidnaviria</taxon>
        <taxon>Bamfordvirae</taxon>
        <taxon>Nucleocytoviricota</taxon>
        <taxon>Megaviricetes</taxon>
        <taxon>Imitervirales</taxon>
        <taxon>Mimiviridae</taxon>
        <taxon>Megamimivirinae</taxon>
        <taxon>Mimivirus</taxon>
        <taxon>Mimivirus bradfordmassiliense</taxon>
    </lineage>
</organism>
<evidence type="ECO:0000313" key="6">
    <source>
        <dbReference type="Proteomes" id="UP000240552"/>
    </source>
</evidence>
<evidence type="ECO:0000313" key="5">
    <source>
        <dbReference type="Proteomes" id="UP000201519"/>
    </source>
</evidence>
<keyword evidence="5" id="KW-1185">Reference proteome</keyword>
<evidence type="ECO:0000313" key="2">
    <source>
        <dbReference type="EMBL" id="AEJ34962.1"/>
    </source>
</evidence>
<evidence type="ECO:0000313" key="1">
    <source>
        <dbReference type="EMBL" id="ADO18363.1"/>
    </source>
</evidence>
<gene>
    <name evidence="1" type="primary">L717</name>
    <name evidence="2" type="ORF">MIMI_L717</name>
</gene>
<accession>A0A0G2Y4S0</accession>
<evidence type="ECO:0000313" key="7">
    <source>
        <dbReference type="Proteomes" id="UP000241474"/>
    </source>
</evidence>
<dbReference type="OrthoDB" id="21104at10239"/>
<sequence>MSSLVLIPCALLTQGIYAGLIGAISTVTMSACSAIRSIYNYKNADVNHIIKLLDIERKLIIIQSILNITTNSDTLSGKTPLELTDLEKTHVFELIKKKTDLTKDPIQLCLIFLHEAIENIHKDLSVIHEKIDYHNNKWFNYWRSLNIKHLITNLEADIIIMNERFDYLMKISAFLDHIKDSKKQINSMRWNLSNPIDRKLLFQSLD</sequence>
<dbReference type="GeneID" id="9925371"/>
<dbReference type="SMR" id="A0A0G2Y4S0"/>
<dbReference type="EMBL" id="JN036606">
    <property type="protein sequence ID" value="AEJ34962.1"/>
    <property type="molecule type" value="Genomic_DNA"/>
</dbReference>
<name>A0A0G2Y4S0_MIMIV</name>
<dbReference type="EMBL" id="KM982401">
    <property type="protein sequence ID" value="AKI79504.1"/>
    <property type="molecule type" value="Genomic_DNA"/>
</dbReference>
<reference evidence="1 5" key="2">
    <citation type="journal article" date="2011" name="Virol. J.">
        <title>Breaking the 1000-gene barrier for Mimivirus using ultra-deep genome and transcriptome sequencing.</title>
        <authorList>
            <person name="Legendre M."/>
            <person name="Santini S."/>
            <person name="Rico A."/>
            <person name="Abergel C."/>
            <person name="Claverie J.M."/>
        </authorList>
    </citation>
    <scope>NUCLEOTIDE SEQUENCE [LARGE SCALE GENOMIC DNA]</scope>
</reference>
<organismHost>
    <name type="scientific">Acanthamoeba polyphaga</name>
    <name type="common">Amoeba</name>
    <dbReference type="NCBI Taxonomy" id="5757"/>
</organismHost>
<dbReference type="Proteomes" id="UP000241474">
    <property type="component" value="Segment"/>
</dbReference>